<proteinExistence type="predicted"/>
<feature type="transmembrane region" description="Helical" evidence="2">
    <location>
        <begin position="112"/>
        <end position="136"/>
    </location>
</feature>
<evidence type="ECO:0000259" key="3">
    <source>
        <dbReference type="Pfam" id="PF20151"/>
    </source>
</evidence>
<keyword evidence="2" id="KW-1133">Transmembrane helix</keyword>
<feature type="transmembrane region" description="Helical" evidence="2">
    <location>
        <begin position="148"/>
        <end position="170"/>
    </location>
</feature>
<keyword evidence="2" id="KW-0812">Transmembrane</keyword>
<feature type="domain" description="DUF6533" evidence="3">
    <location>
        <begin position="51"/>
        <end position="93"/>
    </location>
</feature>
<feature type="transmembrane region" description="Helical" evidence="2">
    <location>
        <begin position="84"/>
        <end position="106"/>
    </location>
</feature>
<keyword evidence="2" id="KW-0472">Membrane</keyword>
<protein>
    <recommendedName>
        <fullName evidence="3">DUF6533 domain-containing protein</fullName>
    </recommendedName>
</protein>
<feature type="region of interest" description="Disordered" evidence="1">
    <location>
        <begin position="274"/>
        <end position="295"/>
    </location>
</feature>
<dbReference type="AlphaFoldDB" id="A0A067Q5Z4"/>
<gene>
    <name evidence="4" type="ORF">JAAARDRAFT_646826</name>
</gene>
<organism evidence="4 5">
    <name type="scientific">Jaapia argillacea MUCL 33604</name>
    <dbReference type="NCBI Taxonomy" id="933084"/>
    <lineage>
        <taxon>Eukaryota</taxon>
        <taxon>Fungi</taxon>
        <taxon>Dikarya</taxon>
        <taxon>Basidiomycota</taxon>
        <taxon>Agaricomycotina</taxon>
        <taxon>Agaricomycetes</taxon>
        <taxon>Agaricomycetidae</taxon>
        <taxon>Jaapiales</taxon>
        <taxon>Jaapiaceae</taxon>
        <taxon>Jaapia</taxon>
    </lineage>
</organism>
<dbReference type="HOGENOM" id="CLU_035509_15_3_1"/>
<evidence type="ECO:0000256" key="1">
    <source>
        <dbReference type="SAM" id="MobiDB-lite"/>
    </source>
</evidence>
<keyword evidence="5" id="KW-1185">Reference proteome</keyword>
<name>A0A067Q5Z4_9AGAM</name>
<dbReference type="Pfam" id="PF20151">
    <property type="entry name" value="DUF6533"/>
    <property type="match status" value="1"/>
</dbReference>
<dbReference type="Proteomes" id="UP000027265">
    <property type="component" value="Unassembled WGS sequence"/>
</dbReference>
<evidence type="ECO:0000256" key="2">
    <source>
        <dbReference type="SAM" id="Phobius"/>
    </source>
</evidence>
<dbReference type="EMBL" id="KL197716">
    <property type="protein sequence ID" value="KDQ58907.1"/>
    <property type="molecule type" value="Genomic_DNA"/>
</dbReference>
<feature type="transmembrane region" description="Helical" evidence="2">
    <location>
        <begin position="228"/>
        <end position="248"/>
    </location>
</feature>
<dbReference type="InParanoid" id="A0A067Q5Z4"/>
<sequence length="306" mass="33886">MPDPVSVTSLPKLPLPELRASSNSSVARPVSMSAQANAIMYVYGIEISRLCQVSAAAASLYDYIVTLDQEVELIWNQGWSAAKILYFLTRFCGNGMILANTALILVEGLNTYVRWLMFVLQGWTTLIPPWIVQVTMQLRIFAMYERSALVSGAVAICYLIQIAVALAFLLSTHDFIVVAAPLAGRTRCIIQKIPKHIWLTSLFYTCQDFSTDGGQKSSQKCSFGTGGLQIMGSFSVTMTCTLGSRLILNIRHASRQHRLCLDTQEIEYQLRSLAPNPDIGGNPELPREQNIESTHPQEILPDVVEV</sequence>
<dbReference type="OrthoDB" id="2646931at2759"/>
<dbReference type="InterPro" id="IPR045340">
    <property type="entry name" value="DUF6533"/>
</dbReference>
<reference evidence="5" key="1">
    <citation type="journal article" date="2014" name="Proc. Natl. Acad. Sci. U.S.A.">
        <title>Extensive sampling of basidiomycete genomes demonstrates inadequacy of the white-rot/brown-rot paradigm for wood decay fungi.</title>
        <authorList>
            <person name="Riley R."/>
            <person name="Salamov A.A."/>
            <person name="Brown D.W."/>
            <person name="Nagy L.G."/>
            <person name="Floudas D."/>
            <person name="Held B.W."/>
            <person name="Levasseur A."/>
            <person name="Lombard V."/>
            <person name="Morin E."/>
            <person name="Otillar R."/>
            <person name="Lindquist E.A."/>
            <person name="Sun H."/>
            <person name="LaButti K.M."/>
            <person name="Schmutz J."/>
            <person name="Jabbour D."/>
            <person name="Luo H."/>
            <person name="Baker S.E."/>
            <person name="Pisabarro A.G."/>
            <person name="Walton J.D."/>
            <person name="Blanchette R.A."/>
            <person name="Henrissat B."/>
            <person name="Martin F."/>
            <person name="Cullen D."/>
            <person name="Hibbett D.S."/>
            <person name="Grigoriev I.V."/>
        </authorList>
    </citation>
    <scope>NUCLEOTIDE SEQUENCE [LARGE SCALE GENOMIC DNA]</scope>
    <source>
        <strain evidence="5">MUCL 33604</strain>
    </source>
</reference>
<evidence type="ECO:0000313" key="5">
    <source>
        <dbReference type="Proteomes" id="UP000027265"/>
    </source>
</evidence>
<accession>A0A067Q5Z4</accession>
<evidence type="ECO:0000313" key="4">
    <source>
        <dbReference type="EMBL" id="KDQ58907.1"/>
    </source>
</evidence>